<dbReference type="CDD" id="cd10229">
    <property type="entry name" value="ASKHA_NBD_HSP70_HSPA12"/>
    <property type="match status" value="1"/>
</dbReference>
<dbReference type="PRINTS" id="PR00301">
    <property type="entry name" value="HEATSHOCK70"/>
</dbReference>
<dbReference type="Proteomes" id="UP000265703">
    <property type="component" value="Unassembled WGS sequence"/>
</dbReference>
<keyword evidence="2" id="KW-1185">Reference proteome</keyword>
<dbReference type="Gene3D" id="3.30.420.40">
    <property type="match status" value="2"/>
</dbReference>
<name>A0A397S9U1_9GLOM</name>
<dbReference type="PANTHER" id="PTHR14187">
    <property type="entry name" value="ALPHA KINASE/ELONGATION FACTOR 2 KINASE"/>
    <property type="match status" value="1"/>
</dbReference>
<dbReference type="STRING" id="658196.A0A397S9U1"/>
<reference evidence="1 2" key="1">
    <citation type="submission" date="2018-06" db="EMBL/GenBank/DDBJ databases">
        <title>Comparative genomics reveals the genomic features of Rhizophagus irregularis, R. cerebriforme, R. diaphanum and Gigaspora rosea, and their symbiotic lifestyle signature.</title>
        <authorList>
            <person name="Morin E."/>
            <person name="San Clemente H."/>
            <person name="Chen E.C.H."/>
            <person name="De La Providencia I."/>
            <person name="Hainaut M."/>
            <person name="Kuo A."/>
            <person name="Kohler A."/>
            <person name="Murat C."/>
            <person name="Tang N."/>
            <person name="Roy S."/>
            <person name="Loubradou J."/>
            <person name="Henrissat B."/>
            <person name="Grigoriev I.V."/>
            <person name="Corradi N."/>
            <person name="Roux C."/>
            <person name="Martin F.M."/>
        </authorList>
    </citation>
    <scope>NUCLEOTIDE SEQUENCE [LARGE SCALE GENOMIC DNA]</scope>
    <source>
        <strain evidence="1 2">DAOM 227022</strain>
    </source>
</reference>
<proteinExistence type="predicted"/>
<sequence>MGSEENNIRVVVGLDFGTSYSGFAYCHVNEYKNLVSSNDLWHGEVGQLKTNTVLQYDNEYNNVKSWGAPALAKKQTRRTRQQDNTKDNRPVELFKLHLGDLLEEFKPKLPDIDYKKAITDYLRKIGQVIKETIAKHWPMIDYFKNVLLIITIPAIFPEKSKAIMRICAFNAGLIEKEHSINLQFTTEPEAAAVYCIENLKGETLARPGTNFMIVDCGGGTVDLTVRKLINDNQLGEITESSGGFCGSTFIDKEFIKYLRKVIGDKPMDLLDKNYEKMQYLIQQFCKYGKIPFTGDDPDFSYELDIQDTVPILKQYISDDDVIETLEEDEWVIEIDSESMKSIFEPVVQEILFLIKSQLDSTQETCSAMFLVGGFSESKYLQKRIKEKFNRRVENISVPIQPIAAIARGASIYGLSIKSNDLNNVGNDDNKCVISTRVLKYTYGIEVSHDWKEGDPIRKKTYGGHIDKFGCLVKRGTEMNIDQEITNYCVPLYSYQMNMTMKIYYTQEYDGEYCDDPGMKLLGTLTVGFPGSGFDRCVLFGLTFGKMEIIATSKDKQTGQIYKTTFKYSLDD</sequence>
<protein>
    <recommendedName>
        <fullName evidence="3">Actin-like ATPase domain-containing protein</fullName>
    </recommendedName>
</protein>
<dbReference type="OrthoDB" id="2963168at2759"/>
<evidence type="ECO:0008006" key="3">
    <source>
        <dbReference type="Google" id="ProtNLM"/>
    </source>
</evidence>
<dbReference type="InterPro" id="IPR043129">
    <property type="entry name" value="ATPase_NBD"/>
</dbReference>
<dbReference type="SUPFAM" id="SSF53067">
    <property type="entry name" value="Actin-like ATPase domain"/>
    <property type="match status" value="2"/>
</dbReference>
<gene>
    <name evidence="1" type="ORF">C1645_880885</name>
</gene>
<organism evidence="1 2">
    <name type="scientific">Glomus cerebriforme</name>
    <dbReference type="NCBI Taxonomy" id="658196"/>
    <lineage>
        <taxon>Eukaryota</taxon>
        <taxon>Fungi</taxon>
        <taxon>Fungi incertae sedis</taxon>
        <taxon>Mucoromycota</taxon>
        <taxon>Glomeromycotina</taxon>
        <taxon>Glomeromycetes</taxon>
        <taxon>Glomerales</taxon>
        <taxon>Glomeraceae</taxon>
        <taxon>Glomus</taxon>
    </lineage>
</organism>
<comment type="caution">
    <text evidence="1">The sequence shown here is derived from an EMBL/GenBank/DDBJ whole genome shotgun (WGS) entry which is preliminary data.</text>
</comment>
<evidence type="ECO:0000313" key="1">
    <source>
        <dbReference type="EMBL" id="RIA82728.1"/>
    </source>
</evidence>
<dbReference type="AlphaFoldDB" id="A0A397S9U1"/>
<dbReference type="PANTHER" id="PTHR14187:SF5">
    <property type="entry name" value="HEAT SHOCK 70 KDA PROTEIN 12A"/>
    <property type="match status" value="1"/>
</dbReference>
<accession>A0A397S9U1</accession>
<dbReference type="EMBL" id="QKYT01000637">
    <property type="protein sequence ID" value="RIA82728.1"/>
    <property type="molecule type" value="Genomic_DNA"/>
</dbReference>
<evidence type="ECO:0000313" key="2">
    <source>
        <dbReference type="Proteomes" id="UP000265703"/>
    </source>
</evidence>